<reference evidence="4 6" key="3">
    <citation type="submission" date="2018-07" db="EMBL/GenBank/DDBJ databases">
        <title>Genomic and Epidemiologic Investigation of an Indolent Hospital Outbreak.</title>
        <authorList>
            <person name="Johnson R.C."/>
            <person name="Deming C."/>
            <person name="Conlan S."/>
            <person name="Zellmer C.J."/>
            <person name="Michelin A.V."/>
            <person name="Lee-Lin S."/>
            <person name="Thomas P.J."/>
            <person name="Park M."/>
            <person name="Weingarten R.A."/>
            <person name="Less J."/>
            <person name="Dekker J.P."/>
            <person name="Frank K.M."/>
            <person name="Musser K.A."/>
            <person name="Mcquiston J.R."/>
            <person name="Henderson D.K."/>
            <person name="Lau A.F."/>
            <person name="Palmore T.N."/>
            <person name="Segre J.A."/>
        </authorList>
    </citation>
    <scope>NUCLEOTIDE SEQUENCE [LARGE SCALE GENOMIC DNA]</scope>
    <source>
        <strain evidence="4 6">SK-NIH.Env10_0317</strain>
    </source>
</reference>
<proteinExistence type="predicted"/>
<dbReference type="GeneID" id="44132716"/>
<dbReference type="Proteomes" id="UP000286681">
    <property type="component" value="Unassembled WGS sequence"/>
</dbReference>
<evidence type="ECO:0000256" key="1">
    <source>
        <dbReference type="SAM" id="MobiDB-lite"/>
    </source>
</evidence>
<dbReference type="KEGG" id="skr:BRX40_09110"/>
<dbReference type="STRING" id="93064.BRX40_09110"/>
<gene>
    <name evidence="3" type="ORF">BRX40_09110</name>
    <name evidence="4" type="ORF">CA257_19130</name>
</gene>
<dbReference type="AlphaFoldDB" id="A0A1L6J9D4"/>
<keyword evidence="2" id="KW-0812">Transmembrane</keyword>
<feature type="transmembrane region" description="Helical" evidence="2">
    <location>
        <begin position="6"/>
        <end position="23"/>
    </location>
</feature>
<evidence type="ECO:0000313" key="4">
    <source>
        <dbReference type="EMBL" id="RSV00019.1"/>
    </source>
</evidence>
<dbReference type="OrthoDB" id="7506947at2"/>
<evidence type="ECO:0000313" key="3">
    <source>
        <dbReference type="EMBL" id="APR52562.1"/>
    </source>
</evidence>
<sequence>MTFVTFSNALVMLLCVAVIVQTLRVSRSIRDLRATSLGDSVTQLERATGQARAVLGELRTLLANEAVAQSRGAANSEALRDELAVMVGIGNSVADRIMEAVAAQNEAQALEAAAKEASVRRQRKPRSRTASGRRKATGAVKVPTVTAAMPVAGHA</sequence>
<keyword evidence="5" id="KW-1185">Reference proteome</keyword>
<dbReference type="EMBL" id="QQWO01000020">
    <property type="protein sequence ID" value="RSV00019.1"/>
    <property type="molecule type" value="Genomic_DNA"/>
</dbReference>
<protein>
    <submittedName>
        <fullName evidence="3">Uncharacterized protein</fullName>
    </submittedName>
</protein>
<name>A0A1L6J9D4_9SPHN</name>
<dbReference type="EMBL" id="CP018820">
    <property type="protein sequence ID" value="APR52562.1"/>
    <property type="molecule type" value="Genomic_DNA"/>
</dbReference>
<feature type="region of interest" description="Disordered" evidence="1">
    <location>
        <begin position="115"/>
        <end position="139"/>
    </location>
</feature>
<feature type="compositionally biased region" description="Basic residues" evidence="1">
    <location>
        <begin position="120"/>
        <end position="136"/>
    </location>
</feature>
<keyword evidence="2" id="KW-1133">Transmembrane helix</keyword>
<reference evidence="5" key="2">
    <citation type="submission" date="2016-12" db="EMBL/GenBank/DDBJ databases">
        <title>Whole genome sequencing of Sphingomonas sp. ABOJV.</title>
        <authorList>
            <person name="Conlan S."/>
            <person name="Thomas P.J."/>
            <person name="Mullikin J."/>
            <person name="Palmore T.N."/>
            <person name="Frank K.M."/>
            <person name="Segre J.A."/>
        </authorList>
    </citation>
    <scope>NUCLEOTIDE SEQUENCE [LARGE SCALE GENOMIC DNA]</scope>
    <source>
        <strain evidence="5">ABOJV</strain>
    </source>
</reference>
<evidence type="ECO:0000313" key="5">
    <source>
        <dbReference type="Proteomes" id="UP000185161"/>
    </source>
</evidence>
<evidence type="ECO:0000313" key="6">
    <source>
        <dbReference type="Proteomes" id="UP000286681"/>
    </source>
</evidence>
<evidence type="ECO:0000256" key="2">
    <source>
        <dbReference type="SAM" id="Phobius"/>
    </source>
</evidence>
<reference evidence="3" key="1">
    <citation type="submission" date="2016-12" db="EMBL/GenBank/DDBJ databases">
        <title>Whole genome sequencing of Sphingomonas koreensis.</title>
        <authorList>
            <person name="Conlan S."/>
            <person name="Thomas P.J."/>
            <person name="Mullikin J."/>
            <person name="Palmore T.N."/>
            <person name="Frank K.M."/>
            <person name="Segre J.A."/>
        </authorList>
    </citation>
    <scope>NUCLEOTIDE SEQUENCE</scope>
    <source>
        <strain evidence="3">ABOJV</strain>
    </source>
</reference>
<accession>A0A1L6J9D4</accession>
<dbReference type="RefSeq" id="WP_075151380.1">
    <property type="nucleotide sequence ID" value="NZ_CP018820.1"/>
</dbReference>
<organism evidence="3 5">
    <name type="scientific">Sphingomonas koreensis</name>
    <dbReference type="NCBI Taxonomy" id="93064"/>
    <lineage>
        <taxon>Bacteria</taxon>
        <taxon>Pseudomonadati</taxon>
        <taxon>Pseudomonadota</taxon>
        <taxon>Alphaproteobacteria</taxon>
        <taxon>Sphingomonadales</taxon>
        <taxon>Sphingomonadaceae</taxon>
        <taxon>Sphingomonas</taxon>
    </lineage>
</organism>
<dbReference type="Proteomes" id="UP000185161">
    <property type="component" value="Chromosome"/>
</dbReference>
<keyword evidence="2" id="KW-0472">Membrane</keyword>